<sequence length="436" mass="49351">MTIKALLSASEAISPYSPKDTESARFNPFQVELLINQAADLLDRMQRTNAAYEALRARDIEQKIAYELETGELKKIQDDLINKEATVIVDDIAPTTFKICEARVQAAFAQEQGLNHAYRHYNDAANSELGGDPRAFHTATATNVRTKWEKFSNKAIHHAELGEAKLFQDRCALKETILKFQQTESDKLGALNFEDQACKLLPLIKRDRDDAYIRLKCASKGLKHVYGDAFLTWAIEHELPDAGNLPDEADALEILVNWNRNVIAFLAAFSQRDQGFILSLSLKDSVVSGWDAWLKGNYNEAKFEVDPVHFNGLYNYIRLRGISAVLITKKQEFYPWKLIISPPFKQYEQTKDGLKDSIIEINSRVVLGRVESQNSLRAPDLAGMITLYNFSPCTPVDNNSRFEDCWLVTAKKPNHSIDNEELLDIRLELSLVGQPI</sequence>
<organism evidence="2 3">
    <name type="scientific">Nitrosomonas ureae</name>
    <dbReference type="NCBI Taxonomy" id="44577"/>
    <lineage>
        <taxon>Bacteria</taxon>
        <taxon>Pseudomonadati</taxon>
        <taxon>Pseudomonadota</taxon>
        <taxon>Betaproteobacteria</taxon>
        <taxon>Nitrosomonadales</taxon>
        <taxon>Nitrosomonadaceae</taxon>
        <taxon>Nitrosomonas</taxon>
    </lineage>
</organism>
<keyword evidence="1" id="KW-0175">Coiled coil</keyword>
<dbReference type="EMBL" id="OCMU01000003">
    <property type="protein sequence ID" value="SOD22173.1"/>
    <property type="molecule type" value="Genomic_DNA"/>
</dbReference>
<name>A0A286AJU8_9PROT</name>
<dbReference type="AlphaFoldDB" id="A0A286AJU8"/>
<feature type="coiled-coil region" evidence="1">
    <location>
        <begin position="31"/>
        <end position="58"/>
    </location>
</feature>
<accession>A0A286AJU8</accession>
<evidence type="ECO:0000256" key="1">
    <source>
        <dbReference type="SAM" id="Coils"/>
    </source>
</evidence>
<protein>
    <submittedName>
        <fullName evidence="2">Uncharacterized protein</fullName>
    </submittedName>
</protein>
<reference evidence="2 3" key="1">
    <citation type="submission" date="2017-09" db="EMBL/GenBank/DDBJ databases">
        <authorList>
            <person name="Ehlers B."/>
            <person name="Leendertz F.H."/>
        </authorList>
    </citation>
    <scope>NUCLEOTIDE SEQUENCE [LARGE SCALE GENOMIC DNA]</scope>
    <source>
        <strain evidence="2 3">Nm42</strain>
    </source>
</reference>
<dbReference type="Proteomes" id="UP000219335">
    <property type="component" value="Unassembled WGS sequence"/>
</dbReference>
<evidence type="ECO:0000313" key="2">
    <source>
        <dbReference type="EMBL" id="SOD22173.1"/>
    </source>
</evidence>
<proteinExistence type="predicted"/>
<gene>
    <name evidence="2" type="ORF">SAMN06297164_3376</name>
</gene>
<evidence type="ECO:0000313" key="3">
    <source>
        <dbReference type="Proteomes" id="UP000219335"/>
    </source>
</evidence>
<dbReference type="RefSeq" id="WP_097107306.1">
    <property type="nucleotide sequence ID" value="NZ_OCMU01000003.1"/>
</dbReference>